<accession>A0A6I4IJD1</accession>
<dbReference type="PANTHER" id="PTHR43798">
    <property type="entry name" value="MONOACYLGLYCEROL LIPASE"/>
    <property type="match status" value="1"/>
</dbReference>
<dbReference type="Gene3D" id="3.40.50.1820">
    <property type="entry name" value="alpha/beta hydrolase"/>
    <property type="match status" value="1"/>
</dbReference>
<dbReference type="AlphaFoldDB" id="A0A6I4IJD1"/>
<dbReference type="PRINTS" id="PR00111">
    <property type="entry name" value="ABHYDROLASE"/>
</dbReference>
<dbReference type="PANTHER" id="PTHR43798:SF33">
    <property type="entry name" value="HYDROLASE, PUTATIVE (AFU_ORTHOLOGUE AFUA_2G14860)-RELATED"/>
    <property type="match status" value="1"/>
</dbReference>
<dbReference type="OrthoDB" id="9112061at2"/>
<proteinExistence type="predicted"/>
<dbReference type="Pfam" id="PF00561">
    <property type="entry name" value="Abhydrolase_1"/>
    <property type="match status" value="1"/>
</dbReference>
<dbReference type="InterPro" id="IPR050266">
    <property type="entry name" value="AB_hydrolase_sf"/>
</dbReference>
<dbReference type="GO" id="GO:0016020">
    <property type="term" value="C:membrane"/>
    <property type="evidence" value="ECO:0007669"/>
    <property type="project" value="TreeGrafter"/>
</dbReference>
<dbReference type="RefSeq" id="WP_140996437.1">
    <property type="nucleotide sequence ID" value="NZ_VDCZ01000001.1"/>
</dbReference>
<gene>
    <name evidence="2" type="ORF">GOQ30_02625</name>
</gene>
<organism evidence="2 3">
    <name type="scientific">Flavobacterium profundi</name>
    <dbReference type="NCBI Taxonomy" id="1774945"/>
    <lineage>
        <taxon>Bacteria</taxon>
        <taxon>Pseudomonadati</taxon>
        <taxon>Bacteroidota</taxon>
        <taxon>Flavobacteriia</taxon>
        <taxon>Flavobacteriales</taxon>
        <taxon>Flavobacteriaceae</taxon>
        <taxon>Flavobacterium</taxon>
    </lineage>
</organism>
<dbReference type="Proteomes" id="UP000431264">
    <property type="component" value="Unassembled WGS sequence"/>
</dbReference>
<evidence type="ECO:0000313" key="2">
    <source>
        <dbReference type="EMBL" id="MVO08059.1"/>
    </source>
</evidence>
<dbReference type="InterPro" id="IPR000073">
    <property type="entry name" value="AB_hydrolase_1"/>
</dbReference>
<comment type="caution">
    <text evidence="2">The sequence shown here is derived from an EMBL/GenBank/DDBJ whole genome shotgun (WGS) entry which is preliminary data.</text>
</comment>
<evidence type="ECO:0000313" key="3">
    <source>
        <dbReference type="Proteomes" id="UP000431264"/>
    </source>
</evidence>
<dbReference type="SUPFAM" id="SSF53474">
    <property type="entry name" value="alpha/beta-Hydrolases"/>
    <property type="match status" value="1"/>
</dbReference>
<keyword evidence="3" id="KW-1185">Reference proteome</keyword>
<keyword evidence="2" id="KW-0378">Hydrolase</keyword>
<protein>
    <submittedName>
        <fullName evidence="2">Alpha/beta fold hydrolase</fullName>
    </submittedName>
</protein>
<dbReference type="GO" id="GO:0016787">
    <property type="term" value="F:hydrolase activity"/>
    <property type="evidence" value="ECO:0007669"/>
    <property type="project" value="UniProtKB-KW"/>
</dbReference>
<evidence type="ECO:0000259" key="1">
    <source>
        <dbReference type="Pfam" id="PF00561"/>
    </source>
</evidence>
<name>A0A6I4IJD1_9FLAO</name>
<sequence length="304" mass="34960">MILLIVFLTLTVSIVIIGSNEYFKVINAPKYNPEIMQLNYEIMGSGEKTFVFIHGLTGSKNYWKKELETISKTHQVLLVDLLGFGDSPKPNCNYSLNIQLEALERIINKESFNNGKVIIVGHSMGAIISMALLEKNPYWFKTGVFISTPVYKNADEFKKIMSKNSFVDRISTGKFSKYLCMIHPVFMSSVFKPDNLTNEVYEDAKKHNWQSYYYSLTEVVLKTDLNSLANTIKEKEVLFIHGKQDKIAPLKNALQLSKVFTKAKFISSKEGDHQFFLKETNFVWQTIKNHSFSEKNQKLTFNEN</sequence>
<feature type="domain" description="AB hydrolase-1" evidence="1">
    <location>
        <begin position="49"/>
        <end position="278"/>
    </location>
</feature>
<dbReference type="EMBL" id="WQLW01000001">
    <property type="protein sequence ID" value="MVO08059.1"/>
    <property type="molecule type" value="Genomic_DNA"/>
</dbReference>
<dbReference type="InterPro" id="IPR029058">
    <property type="entry name" value="AB_hydrolase_fold"/>
</dbReference>
<reference evidence="3" key="1">
    <citation type="submission" date="2019-05" db="EMBL/GenBank/DDBJ databases">
        <title>Flavobacterium profundi sp. nov., isolated from a deep-sea seamount.</title>
        <authorList>
            <person name="Zhang D.-C."/>
        </authorList>
    </citation>
    <scope>NUCLEOTIDE SEQUENCE [LARGE SCALE GENOMIC DNA]</scope>
    <source>
        <strain evidence="3">TP390</strain>
    </source>
</reference>